<organism evidence="2 3">
    <name type="scientific">Cirrhinus molitorella</name>
    <name type="common">mud carp</name>
    <dbReference type="NCBI Taxonomy" id="172907"/>
    <lineage>
        <taxon>Eukaryota</taxon>
        <taxon>Metazoa</taxon>
        <taxon>Chordata</taxon>
        <taxon>Craniata</taxon>
        <taxon>Vertebrata</taxon>
        <taxon>Euteleostomi</taxon>
        <taxon>Actinopterygii</taxon>
        <taxon>Neopterygii</taxon>
        <taxon>Teleostei</taxon>
        <taxon>Ostariophysi</taxon>
        <taxon>Cypriniformes</taxon>
        <taxon>Cyprinidae</taxon>
        <taxon>Labeoninae</taxon>
        <taxon>Labeonini</taxon>
        <taxon>Cirrhinus</taxon>
    </lineage>
</organism>
<sequence length="73" mass="7663">MLIGDPQGEVSTAGLIREQPTGGGKALGLAVLQSPLTEAFGIQMRGMSRSSGGSSLLTGYPLWRGRAQREVDF</sequence>
<gene>
    <name evidence="2" type="ORF">QQF64_029796</name>
</gene>
<comment type="caution">
    <text evidence="2">The sequence shown here is derived from an EMBL/GenBank/DDBJ whole genome shotgun (WGS) entry which is preliminary data.</text>
</comment>
<proteinExistence type="predicted"/>
<evidence type="ECO:0000313" key="3">
    <source>
        <dbReference type="Proteomes" id="UP001558613"/>
    </source>
</evidence>
<dbReference type="EMBL" id="JAYMGO010000007">
    <property type="protein sequence ID" value="KAL1270780.1"/>
    <property type="molecule type" value="Genomic_DNA"/>
</dbReference>
<evidence type="ECO:0000313" key="2">
    <source>
        <dbReference type="EMBL" id="KAL1270780.1"/>
    </source>
</evidence>
<name>A0ABR3N1H6_9TELE</name>
<feature type="region of interest" description="Disordered" evidence="1">
    <location>
        <begin position="1"/>
        <end position="22"/>
    </location>
</feature>
<reference evidence="2 3" key="1">
    <citation type="submission" date="2023-09" db="EMBL/GenBank/DDBJ databases">
        <authorList>
            <person name="Wang M."/>
        </authorList>
    </citation>
    <scope>NUCLEOTIDE SEQUENCE [LARGE SCALE GENOMIC DNA]</scope>
    <source>
        <strain evidence="2">GT-2023</strain>
        <tissue evidence="2">Liver</tissue>
    </source>
</reference>
<dbReference type="Proteomes" id="UP001558613">
    <property type="component" value="Unassembled WGS sequence"/>
</dbReference>
<keyword evidence="3" id="KW-1185">Reference proteome</keyword>
<protein>
    <submittedName>
        <fullName evidence="2">Uncharacterized protein</fullName>
    </submittedName>
</protein>
<accession>A0ABR3N1H6</accession>
<evidence type="ECO:0000256" key="1">
    <source>
        <dbReference type="SAM" id="MobiDB-lite"/>
    </source>
</evidence>